<dbReference type="Pfam" id="PF00158">
    <property type="entry name" value="Sigma54_activat"/>
    <property type="match status" value="1"/>
</dbReference>
<dbReference type="InterPro" id="IPR025944">
    <property type="entry name" value="Sigma_54_int_dom_CS"/>
</dbReference>
<sequence length="188" mass="21369">MGSPKTIRIDARVIAATNQNLEQEAREGRFRSDLYYRLSVVTICIPPLRERMDDVPLLADHFLAKYRHINPTVEALAPESYDVLLGYDYPGNVRELENIIERAMIIETTEMLRPESLLIHQTGSAKGSPAIERPVAAPDTFDMKEVEKKHILHVLAACEGKKIEAARMLGINKITLWRKMKKYGLDNV</sequence>
<protein>
    <recommendedName>
        <fullName evidence="5">Sigma-54 factor interaction domain-containing protein</fullName>
    </recommendedName>
</protein>
<dbReference type="RefSeq" id="WP_267927946.1">
    <property type="nucleotide sequence ID" value="NZ_AP024233.1"/>
</dbReference>
<dbReference type="InterPro" id="IPR002197">
    <property type="entry name" value="HTH_Fis"/>
</dbReference>
<proteinExistence type="predicted"/>
<evidence type="ECO:0000256" key="2">
    <source>
        <dbReference type="ARBA" id="ARBA00022840"/>
    </source>
</evidence>
<feature type="domain" description="Sigma-54 factor interaction" evidence="5">
    <location>
        <begin position="1"/>
        <end position="105"/>
    </location>
</feature>
<dbReference type="SUPFAM" id="SSF52540">
    <property type="entry name" value="P-loop containing nucleoside triphosphate hydrolases"/>
    <property type="match status" value="1"/>
</dbReference>
<evidence type="ECO:0000313" key="6">
    <source>
        <dbReference type="EMBL" id="BCO08012.1"/>
    </source>
</evidence>
<dbReference type="InterPro" id="IPR027417">
    <property type="entry name" value="P-loop_NTPase"/>
</dbReference>
<accession>A0A915U087</accession>
<evidence type="ECO:0000313" key="7">
    <source>
        <dbReference type="Proteomes" id="UP001063350"/>
    </source>
</evidence>
<organism evidence="6 7">
    <name type="scientific">Desulfolithobacter dissulfuricans</name>
    <dbReference type="NCBI Taxonomy" id="2795293"/>
    <lineage>
        <taxon>Bacteria</taxon>
        <taxon>Pseudomonadati</taxon>
        <taxon>Thermodesulfobacteriota</taxon>
        <taxon>Desulfobulbia</taxon>
        <taxon>Desulfobulbales</taxon>
        <taxon>Desulfobulbaceae</taxon>
        <taxon>Desulfolithobacter</taxon>
    </lineage>
</organism>
<dbReference type="AlphaFoldDB" id="A0A915U087"/>
<keyword evidence="4" id="KW-0804">Transcription</keyword>
<dbReference type="Gene3D" id="3.40.50.300">
    <property type="entry name" value="P-loop containing nucleotide triphosphate hydrolases"/>
    <property type="match status" value="1"/>
</dbReference>
<reference evidence="6" key="1">
    <citation type="submission" date="2020-12" db="EMBL/GenBank/DDBJ databases">
        <title>Desulfobium dissulfuricans gen. nov., sp. nov., a novel mesophilic, sulfate-reducing bacterium isolated from a deep-sea hydrothermal vent.</title>
        <authorList>
            <person name="Hashimoto Y."/>
            <person name="Tame A."/>
            <person name="Sawayama S."/>
            <person name="Miyazaki J."/>
            <person name="Takai K."/>
            <person name="Nakagawa S."/>
        </authorList>
    </citation>
    <scope>NUCLEOTIDE SEQUENCE</scope>
    <source>
        <strain evidence="6">GF1</strain>
    </source>
</reference>
<dbReference type="PRINTS" id="PR01590">
    <property type="entry name" value="HTHFIS"/>
</dbReference>
<dbReference type="EMBL" id="AP024233">
    <property type="protein sequence ID" value="BCO08012.1"/>
    <property type="molecule type" value="Genomic_DNA"/>
</dbReference>
<dbReference type="GO" id="GO:0005524">
    <property type="term" value="F:ATP binding"/>
    <property type="evidence" value="ECO:0007669"/>
    <property type="project" value="UniProtKB-KW"/>
</dbReference>
<evidence type="ECO:0000259" key="5">
    <source>
        <dbReference type="PROSITE" id="PS50045"/>
    </source>
</evidence>
<evidence type="ECO:0000256" key="1">
    <source>
        <dbReference type="ARBA" id="ARBA00022741"/>
    </source>
</evidence>
<dbReference type="GO" id="GO:0043565">
    <property type="term" value="F:sequence-specific DNA binding"/>
    <property type="evidence" value="ECO:0007669"/>
    <property type="project" value="InterPro"/>
</dbReference>
<dbReference type="InterPro" id="IPR058031">
    <property type="entry name" value="AAA_lid_NorR"/>
</dbReference>
<name>A0A915U087_9BACT</name>
<dbReference type="Proteomes" id="UP001063350">
    <property type="component" value="Chromosome"/>
</dbReference>
<keyword evidence="1" id="KW-0547">Nucleotide-binding</keyword>
<dbReference type="GO" id="GO:0006355">
    <property type="term" value="P:regulation of DNA-templated transcription"/>
    <property type="evidence" value="ECO:0007669"/>
    <property type="project" value="InterPro"/>
</dbReference>
<dbReference type="PANTHER" id="PTHR32071">
    <property type="entry name" value="TRANSCRIPTIONAL REGULATORY PROTEIN"/>
    <property type="match status" value="1"/>
</dbReference>
<dbReference type="InterPro" id="IPR002078">
    <property type="entry name" value="Sigma_54_int"/>
</dbReference>
<dbReference type="Gene3D" id="1.10.8.60">
    <property type="match status" value="1"/>
</dbReference>
<dbReference type="Pfam" id="PF25601">
    <property type="entry name" value="AAA_lid_14"/>
    <property type="match status" value="1"/>
</dbReference>
<dbReference type="KEGG" id="ddu:GF1_03880"/>
<dbReference type="InterPro" id="IPR009057">
    <property type="entry name" value="Homeodomain-like_sf"/>
</dbReference>
<dbReference type="SUPFAM" id="SSF46689">
    <property type="entry name" value="Homeodomain-like"/>
    <property type="match status" value="1"/>
</dbReference>
<keyword evidence="3" id="KW-0805">Transcription regulation</keyword>
<dbReference type="Pfam" id="PF02954">
    <property type="entry name" value="HTH_8"/>
    <property type="match status" value="1"/>
</dbReference>
<gene>
    <name evidence="6" type="ORF">GF1_03880</name>
</gene>
<keyword evidence="7" id="KW-1185">Reference proteome</keyword>
<dbReference type="PROSITE" id="PS50045">
    <property type="entry name" value="SIGMA54_INTERACT_4"/>
    <property type="match status" value="1"/>
</dbReference>
<dbReference type="Gene3D" id="1.10.10.60">
    <property type="entry name" value="Homeodomain-like"/>
    <property type="match status" value="1"/>
</dbReference>
<keyword evidence="2" id="KW-0067">ATP-binding</keyword>
<dbReference type="PROSITE" id="PS00688">
    <property type="entry name" value="SIGMA54_INTERACT_3"/>
    <property type="match status" value="1"/>
</dbReference>
<evidence type="ECO:0000256" key="4">
    <source>
        <dbReference type="ARBA" id="ARBA00023163"/>
    </source>
</evidence>
<evidence type="ECO:0000256" key="3">
    <source>
        <dbReference type="ARBA" id="ARBA00023015"/>
    </source>
</evidence>